<keyword evidence="1" id="KW-1133">Transmembrane helix</keyword>
<keyword evidence="3" id="KW-1185">Reference proteome</keyword>
<accession>A0ABR8XMN6</accession>
<evidence type="ECO:0000256" key="1">
    <source>
        <dbReference type="SAM" id="Phobius"/>
    </source>
</evidence>
<dbReference type="InterPro" id="IPR025557">
    <property type="entry name" value="DUF4282"/>
</dbReference>
<gene>
    <name evidence="2" type="ORF">H9632_08975</name>
</gene>
<dbReference type="RefSeq" id="WP_191703772.1">
    <property type="nucleotide sequence ID" value="NZ_JACSPW010000007.1"/>
</dbReference>
<reference evidence="2 3" key="1">
    <citation type="submission" date="2020-08" db="EMBL/GenBank/DDBJ databases">
        <title>A Genomic Blueprint of the Chicken Gut Microbiome.</title>
        <authorList>
            <person name="Gilroy R."/>
            <person name="Ravi A."/>
            <person name="Getino M."/>
            <person name="Pursley I."/>
            <person name="Horton D.L."/>
            <person name="Alikhan N.-F."/>
            <person name="Baker D."/>
            <person name="Gharbi K."/>
            <person name="Hall N."/>
            <person name="Watson M."/>
            <person name="Adriaenssens E.M."/>
            <person name="Foster-Nyarko E."/>
            <person name="Jarju S."/>
            <person name="Secka A."/>
            <person name="Antonio M."/>
            <person name="Oren A."/>
            <person name="Chaudhuri R."/>
            <person name="La Ragione R.M."/>
            <person name="Hildebrand F."/>
            <person name="Pallen M.J."/>
        </authorList>
    </citation>
    <scope>NUCLEOTIDE SEQUENCE [LARGE SCALE GENOMIC DNA]</scope>
    <source>
        <strain evidence="2 3">Sa1YVA6</strain>
    </source>
</reference>
<feature type="transmembrane region" description="Helical" evidence="1">
    <location>
        <begin position="44"/>
        <end position="65"/>
    </location>
</feature>
<keyword evidence="1" id="KW-0812">Transmembrane</keyword>
<evidence type="ECO:0000313" key="2">
    <source>
        <dbReference type="EMBL" id="MBD8033199.1"/>
    </source>
</evidence>
<dbReference type="Proteomes" id="UP000600565">
    <property type="component" value="Unassembled WGS sequence"/>
</dbReference>
<evidence type="ECO:0000313" key="3">
    <source>
        <dbReference type="Proteomes" id="UP000600565"/>
    </source>
</evidence>
<feature type="transmembrane region" description="Helical" evidence="1">
    <location>
        <begin position="18"/>
        <end position="38"/>
    </location>
</feature>
<proteinExistence type="predicted"/>
<organism evidence="2 3">
    <name type="scientific">Solibacillus merdavium</name>
    <dbReference type="NCBI Taxonomy" id="2762218"/>
    <lineage>
        <taxon>Bacteria</taxon>
        <taxon>Bacillati</taxon>
        <taxon>Bacillota</taxon>
        <taxon>Bacilli</taxon>
        <taxon>Bacillales</taxon>
        <taxon>Caryophanaceae</taxon>
        <taxon>Solibacillus</taxon>
    </lineage>
</organism>
<protein>
    <submittedName>
        <fullName evidence="2">DUF4282 domain-containing protein</fullName>
    </submittedName>
</protein>
<dbReference type="EMBL" id="JACSPW010000007">
    <property type="protein sequence ID" value="MBD8033199.1"/>
    <property type="molecule type" value="Genomic_DNA"/>
</dbReference>
<sequence>MNDFLNFNRMIAGDIIKYVFWALAGLTIIGGLLSALFALFSGDIITFLMCLVFTVLGPVIIRIYCELMIVLFKIHENIVEIKNK</sequence>
<dbReference type="Pfam" id="PF14110">
    <property type="entry name" value="DUF4282"/>
    <property type="match status" value="1"/>
</dbReference>
<name>A0ABR8XMN6_9BACL</name>
<keyword evidence="1" id="KW-0472">Membrane</keyword>
<comment type="caution">
    <text evidence="2">The sequence shown here is derived from an EMBL/GenBank/DDBJ whole genome shotgun (WGS) entry which is preliminary data.</text>
</comment>